<keyword evidence="4 6" id="KW-0472">Membrane</keyword>
<comment type="function">
    <text evidence="5">Probable disulfide isomerase, which participates in the folding of proteins containing disulfide bonds. May act as a dithiol oxidase. Acts as a regulator of endoplasmic reticulum-mitochondria contact sites via its ability to regulate redox signals.</text>
</comment>
<keyword evidence="2 6" id="KW-0812">Transmembrane</keyword>
<evidence type="ECO:0000259" key="8">
    <source>
        <dbReference type="PROSITE" id="PS51352"/>
    </source>
</evidence>
<accession>A0A8J2SYF3</accession>
<dbReference type="PROSITE" id="PS00194">
    <property type="entry name" value="THIOREDOXIN_1"/>
    <property type="match status" value="1"/>
</dbReference>
<evidence type="ECO:0000256" key="1">
    <source>
        <dbReference type="ARBA" id="ARBA00004389"/>
    </source>
</evidence>
<dbReference type="PANTHER" id="PTHR46426:SF1">
    <property type="entry name" value="PROTEIN DISULFIDE-ISOMERASE TMX3"/>
    <property type="match status" value="1"/>
</dbReference>
<evidence type="ECO:0000256" key="3">
    <source>
        <dbReference type="ARBA" id="ARBA00022989"/>
    </source>
</evidence>
<protein>
    <recommendedName>
        <fullName evidence="8">Thioredoxin domain-containing protein</fullName>
    </recommendedName>
</protein>
<evidence type="ECO:0000256" key="2">
    <source>
        <dbReference type="ARBA" id="ARBA00022692"/>
    </source>
</evidence>
<evidence type="ECO:0000256" key="5">
    <source>
        <dbReference type="ARBA" id="ARBA00045246"/>
    </source>
</evidence>
<proteinExistence type="predicted"/>
<comment type="caution">
    <text evidence="9">The sequence shown here is derived from an EMBL/GenBank/DDBJ whole genome shotgun (WGS) entry which is preliminary data.</text>
</comment>
<sequence length="396" mass="43766">MMRPLLVCALAATAAAEVVQVDAPTVGAFLENAADKLVILDFYAPWCGHCQRLEPVLTKFALDHPDVAVAKIDATKRMNERLADAHGADSYPTLRFRRSGSTEFVDYDGARDAEGFALLAARLQKPAIARLKKYDAKALEKLTVHKPRVAFLLTAPFEENLKEFESVANDLAHVASFALVDDHKNTGLYPGKVGCVAPNASVHRFPGGDLRDWVEKHNEELVSSLGPHNFRRIGLKRMVVAAVVDPEEDLAAQGAEALMRAAAAGFHADIREAFAFGVLDGRRWDEYIATFDLQVSDLPRVLVLDRPAERFFDEYRPPETGDGEVAAAALRNYLRSIMRGEAKARYLNWRGFPDRLKRFWARRKGLVLAGAVVVVLLFVAIGRACAGGDEEKEKEE</sequence>
<feature type="domain" description="Thioredoxin" evidence="8">
    <location>
        <begin position="1"/>
        <end position="125"/>
    </location>
</feature>
<evidence type="ECO:0000256" key="7">
    <source>
        <dbReference type="SAM" id="SignalP"/>
    </source>
</evidence>
<keyword evidence="10" id="KW-1185">Reference proteome</keyword>
<dbReference type="Pfam" id="PF13848">
    <property type="entry name" value="Thioredoxin_6"/>
    <property type="match status" value="1"/>
</dbReference>
<dbReference type="Pfam" id="PF00085">
    <property type="entry name" value="Thioredoxin"/>
    <property type="match status" value="1"/>
</dbReference>
<feature type="signal peptide" evidence="7">
    <location>
        <begin position="1"/>
        <end position="16"/>
    </location>
</feature>
<dbReference type="AlphaFoldDB" id="A0A8J2SYF3"/>
<feature type="chain" id="PRO_5035256441" description="Thioredoxin domain-containing protein" evidence="7">
    <location>
        <begin position="17"/>
        <end position="396"/>
    </location>
</feature>
<organism evidence="9 10">
    <name type="scientific">Pelagomonas calceolata</name>
    <dbReference type="NCBI Taxonomy" id="35677"/>
    <lineage>
        <taxon>Eukaryota</taxon>
        <taxon>Sar</taxon>
        <taxon>Stramenopiles</taxon>
        <taxon>Ochrophyta</taxon>
        <taxon>Pelagophyceae</taxon>
        <taxon>Pelagomonadales</taxon>
        <taxon>Pelagomonadaceae</taxon>
        <taxon>Pelagomonas</taxon>
    </lineage>
</organism>
<evidence type="ECO:0000256" key="4">
    <source>
        <dbReference type="ARBA" id="ARBA00023136"/>
    </source>
</evidence>
<evidence type="ECO:0000313" key="9">
    <source>
        <dbReference type="EMBL" id="CAH0377491.1"/>
    </source>
</evidence>
<keyword evidence="7" id="KW-0732">Signal</keyword>
<feature type="transmembrane region" description="Helical" evidence="6">
    <location>
        <begin position="365"/>
        <end position="386"/>
    </location>
</feature>
<dbReference type="GO" id="GO:0005789">
    <property type="term" value="C:endoplasmic reticulum membrane"/>
    <property type="evidence" value="ECO:0007669"/>
    <property type="project" value="UniProtKB-SubCell"/>
</dbReference>
<reference evidence="9" key="1">
    <citation type="submission" date="2021-11" db="EMBL/GenBank/DDBJ databases">
        <authorList>
            <consortium name="Genoscope - CEA"/>
            <person name="William W."/>
        </authorList>
    </citation>
    <scope>NUCLEOTIDE SEQUENCE</scope>
</reference>
<dbReference type="InterPro" id="IPR036249">
    <property type="entry name" value="Thioredoxin-like_sf"/>
</dbReference>
<name>A0A8J2SYF3_9STRA</name>
<dbReference type="InterPro" id="IPR013766">
    <property type="entry name" value="Thioredoxin_domain"/>
</dbReference>
<dbReference type="OrthoDB" id="427280at2759"/>
<dbReference type="SUPFAM" id="SSF52833">
    <property type="entry name" value="Thioredoxin-like"/>
    <property type="match status" value="1"/>
</dbReference>
<dbReference type="Proteomes" id="UP000789595">
    <property type="component" value="Unassembled WGS sequence"/>
</dbReference>
<comment type="subcellular location">
    <subcellularLocation>
        <location evidence="1">Endoplasmic reticulum membrane</location>
        <topology evidence="1">Single-pass membrane protein</topology>
    </subcellularLocation>
</comment>
<dbReference type="EMBL" id="CAKKNE010000005">
    <property type="protein sequence ID" value="CAH0377491.1"/>
    <property type="molecule type" value="Genomic_DNA"/>
</dbReference>
<dbReference type="PROSITE" id="PS51352">
    <property type="entry name" value="THIOREDOXIN_2"/>
    <property type="match status" value="1"/>
</dbReference>
<evidence type="ECO:0000313" key="10">
    <source>
        <dbReference type="Proteomes" id="UP000789595"/>
    </source>
</evidence>
<dbReference type="Gene3D" id="3.40.30.10">
    <property type="entry name" value="Glutaredoxin"/>
    <property type="match status" value="1"/>
</dbReference>
<evidence type="ECO:0000256" key="6">
    <source>
        <dbReference type="SAM" id="Phobius"/>
    </source>
</evidence>
<dbReference type="PANTHER" id="PTHR46426">
    <property type="entry name" value="PROTEIN DISULFIDE-ISOMERASE TMX3"/>
    <property type="match status" value="1"/>
</dbReference>
<gene>
    <name evidence="9" type="ORF">PECAL_5P20260</name>
</gene>
<keyword evidence="3 6" id="KW-1133">Transmembrane helix</keyword>
<dbReference type="InterPro" id="IPR052250">
    <property type="entry name" value="PDI_TMX3"/>
</dbReference>
<dbReference type="InterPro" id="IPR017937">
    <property type="entry name" value="Thioredoxin_CS"/>
</dbReference>
<dbReference type="CDD" id="cd02961">
    <property type="entry name" value="PDI_a_family"/>
    <property type="match status" value="1"/>
</dbReference>